<dbReference type="PRINTS" id="PR00326">
    <property type="entry name" value="GTP1OBG"/>
</dbReference>
<evidence type="ECO:0000256" key="1">
    <source>
        <dbReference type="ARBA" id="ARBA00022490"/>
    </source>
</evidence>
<dbReference type="GO" id="GO:0043022">
    <property type="term" value="F:ribosome binding"/>
    <property type="evidence" value="ECO:0007669"/>
    <property type="project" value="TreeGrafter"/>
</dbReference>
<dbReference type="Proteomes" id="UP000029109">
    <property type="component" value="Unassembled WGS sequence"/>
</dbReference>
<dbReference type="GO" id="GO:0005737">
    <property type="term" value="C:cytoplasm"/>
    <property type="evidence" value="ECO:0007669"/>
    <property type="project" value="UniProtKB-SubCell"/>
</dbReference>
<feature type="binding site" evidence="7">
    <location>
        <begin position="296"/>
        <end position="303"/>
    </location>
    <ligand>
        <name>GTP</name>
        <dbReference type="ChEBI" id="CHEBI:37565"/>
    </ligand>
</feature>
<dbReference type="Pfam" id="PF01926">
    <property type="entry name" value="MMR_HSR1"/>
    <property type="match status" value="1"/>
</dbReference>
<dbReference type="Gene3D" id="3.40.50.300">
    <property type="entry name" value="P-loop containing nucleotide triphosphate hydrolases"/>
    <property type="match status" value="1"/>
</dbReference>
<evidence type="ECO:0000256" key="6">
    <source>
        <dbReference type="HAMAP-Rule" id="MF_00900"/>
    </source>
</evidence>
<evidence type="ECO:0000256" key="4">
    <source>
        <dbReference type="ARBA" id="ARBA00022842"/>
    </source>
</evidence>
<dbReference type="EMBL" id="JGZJ01000001">
    <property type="protein sequence ID" value="KFI84578.1"/>
    <property type="molecule type" value="Genomic_DNA"/>
</dbReference>
<evidence type="ECO:0000256" key="5">
    <source>
        <dbReference type="ARBA" id="ARBA00023134"/>
    </source>
</evidence>
<proteinExistence type="inferred from homology"/>
<dbReference type="Pfam" id="PF16360">
    <property type="entry name" value="GTP-bdg_M"/>
    <property type="match status" value="1"/>
</dbReference>
<dbReference type="CDD" id="cd01878">
    <property type="entry name" value="HflX"/>
    <property type="match status" value="1"/>
</dbReference>
<feature type="binding site" evidence="8">
    <location>
        <position position="303"/>
    </location>
    <ligand>
        <name>Mg(2+)</name>
        <dbReference type="ChEBI" id="CHEBI:18420"/>
    </ligand>
</feature>
<dbReference type="SUPFAM" id="SSF52540">
    <property type="entry name" value="P-loop containing nucleoside triphosphate hydrolases"/>
    <property type="match status" value="1"/>
</dbReference>
<reference evidence="10 11" key="1">
    <citation type="submission" date="2014-03" db="EMBL/GenBank/DDBJ databases">
        <title>Genomics of Bifidobacteria.</title>
        <authorList>
            <person name="Ventura M."/>
            <person name="Milani C."/>
            <person name="Lugli G.A."/>
        </authorList>
    </citation>
    <scope>NUCLEOTIDE SEQUENCE [LARGE SCALE GENOMIC DNA]</scope>
    <source>
        <strain evidence="10 11">LMG 21816</strain>
    </source>
</reference>
<dbReference type="InterPro" id="IPR016496">
    <property type="entry name" value="GTPase_HflX"/>
</dbReference>
<name>A0A7V8KRG0_9BIFI</name>
<evidence type="ECO:0000256" key="8">
    <source>
        <dbReference type="PIRSR" id="PIRSR006809-2"/>
    </source>
</evidence>
<feature type="binding site" evidence="8">
    <location>
        <position position="323"/>
    </location>
    <ligand>
        <name>Mg(2+)</name>
        <dbReference type="ChEBI" id="CHEBI:18420"/>
    </ligand>
</feature>
<dbReference type="GO" id="GO:0003924">
    <property type="term" value="F:GTPase activity"/>
    <property type="evidence" value="ECO:0007669"/>
    <property type="project" value="UniProtKB-UniRule"/>
</dbReference>
<evidence type="ECO:0000313" key="11">
    <source>
        <dbReference type="Proteomes" id="UP000029109"/>
    </source>
</evidence>
<dbReference type="Gene3D" id="3.40.50.11060">
    <property type="entry name" value="GTPase HflX, N-terminal domain"/>
    <property type="match status" value="1"/>
</dbReference>
<comment type="similarity">
    <text evidence="6">Belongs to the TRAFAC class OBG-HflX-like GTPase superfamily. HflX GTPase family.</text>
</comment>
<feature type="binding site" evidence="7">
    <location>
        <begin position="410"/>
        <end position="413"/>
    </location>
    <ligand>
        <name>GTP</name>
        <dbReference type="ChEBI" id="CHEBI:37565"/>
    </ligand>
</feature>
<keyword evidence="4 8" id="KW-0460">Magnesium</keyword>
<comment type="cofactor">
    <cofactor evidence="8">
        <name>Mg(2+)</name>
        <dbReference type="ChEBI" id="CHEBI:18420"/>
    </cofactor>
</comment>
<evidence type="ECO:0000313" key="10">
    <source>
        <dbReference type="EMBL" id="KFI84578.1"/>
    </source>
</evidence>
<feature type="binding site" evidence="7">
    <location>
        <begin position="321"/>
        <end position="325"/>
    </location>
    <ligand>
        <name>GTP</name>
        <dbReference type="ChEBI" id="CHEBI:37565"/>
    </ligand>
</feature>
<dbReference type="Gene3D" id="6.10.250.2860">
    <property type="match status" value="1"/>
</dbReference>
<dbReference type="InterPro" id="IPR006073">
    <property type="entry name" value="GTP-bd"/>
</dbReference>
<dbReference type="InterPro" id="IPR032305">
    <property type="entry name" value="GTP-bd_M"/>
</dbReference>
<dbReference type="AlphaFoldDB" id="A0A7V8KRG0"/>
<dbReference type="InterPro" id="IPR027417">
    <property type="entry name" value="P-loop_NTPase"/>
</dbReference>
<keyword evidence="3 6" id="KW-0547">Nucleotide-binding</keyword>
<dbReference type="InterPro" id="IPR030394">
    <property type="entry name" value="G_HFLX_dom"/>
</dbReference>
<comment type="subunit">
    <text evidence="6">Monomer. Associates with the 50S ribosomal subunit.</text>
</comment>
<keyword evidence="1 6" id="KW-0963">Cytoplasm</keyword>
<keyword evidence="2 8" id="KW-0479">Metal-binding</keyword>
<evidence type="ECO:0000259" key="9">
    <source>
        <dbReference type="PROSITE" id="PS51705"/>
    </source>
</evidence>
<gene>
    <name evidence="6" type="primary">hflX</name>
    <name evidence="10" type="ORF">BPULL_0037</name>
</gene>
<evidence type="ECO:0000256" key="7">
    <source>
        <dbReference type="PIRSR" id="PIRSR006809-1"/>
    </source>
</evidence>
<comment type="caution">
    <text evidence="10">The sequence shown here is derived from an EMBL/GenBank/DDBJ whole genome shotgun (WGS) entry which is preliminary data.</text>
</comment>
<dbReference type="HAMAP" id="MF_00900">
    <property type="entry name" value="GTPase_HflX"/>
    <property type="match status" value="1"/>
</dbReference>
<comment type="function">
    <text evidence="6">GTPase that associates with the 50S ribosomal subunit and may have a role during protein synthesis or ribosome biogenesis.</text>
</comment>
<dbReference type="PANTHER" id="PTHR10229">
    <property type="entry name" value="GTP-BINDING PROTEIN HFLX"/>
    <property type="match status" value="1"/>
</dbReference>
<feature type="binding site" evidence="7">
    <location>
        <begin position="343"/>
        <end position="346"/>
    </location>
    <ligand>
        <name>GTP</name>
        <dbReference type="ChEBI" id="CHEBI:37565"/>
    </ligand>
</feature>
<dbReference type="GO" id="GO:0005525">
    <property type="term" value="F:GTP binding"/>
    <property type="evidence" value="ECO:0007669"/>
    <property type="project" value="UniProtKB-UniRule"/>
</dbReference>
<comment type="subcellular location">
    <subcellularLocation>
        <location evidence="6">Cytoplasm</location>
    </subcellularLocation>
    <text evidence="6">May associate with membranes.</text>
</comment>
<dbReference type="PROSITE" id="PS51705">
    <property type="entry name" value="G_HFLX"/>
    <property type="match status" value="1"/>
</dbReference>
<dbReference type="FunFam" id="3.40.50.11060:FF:000001">
    <property type="entry name" value="GTPase HflX"/>
    <property type="match status" value="1"/>
</dbReference>
<accession>A0A7V8KRG0</accession>
<protein>
    <recommendedName>
        <fullName evidence="6">GTPase HflX</fullName>
    </recommendedName>
    <alternativeName>
        <fullName evidence="6">GTP-binding protein HflX</fullName>
    </alternativeName>
</protein>
<keyword evidence="5 6" id="KW-0342">GTP-binding</keyword>
<dbReference type="PANTHER" id="PTHR10229:SF0">
    <property type="entry name" value="GTP-BINDING PROTEIN 6-RELATED"/>
    <property type="match status" value="1"/>
</dbReference>
<dbReference type="GO" id="GO:0046872">
    <property type="term" value="F:metal ion binding"/>
    <property type="evidence" value="ECO:0007669"/>
    <property type="project" value="UniProtKB-KW"/>
</dbReference>
<dbReference type="Pfam" id="PF13167">
    <property type="entry name" value="GTP-bdg_N"/>
    <property type="match status" value="1"/>
</dbReference>
<dbReference type="InterPro" id="IPR025121">
    <property type="entry name" value="GTPase_HflX_N"/>
</dbReference>
<dbReference type="PIRSF" id="PIRSF006809">
    <property type="entry name" value="GTP-binding_hflX_prd"/>
    <property type="match status" value="1"/>
</dbReference>
<evidence type="ECO:0000256" key="2">
    <source>
        <dbReference type="ARBA" id="ARBA00022723"/>
    </source>
</evidence>
<sequence length="510" mass="55108">MGGCLTELNEAMIDGGQASAEDGRPDARRDVLSEQSEVLLDDDRRGSGVAADSDELWEEREGRNALRHVVGLGEMQDVTEVEYRKVRLERVVLVGVWSSAVTTQAQAEESLRELAALAETAGAEVCDGLLQHRYRPDAATYVGSGKAKEIAGIVAREEADTIIVDDDLPPSQRRALEDVTKVKVVDRTAVILDIFAQHATSREGKAQVELAQLQYMLPRLRGWGASLSRQAGGRAAGADGGIGSRGPGETKIEMDRRVIRNRIARLRKQIAQMAPTRDVKRGSRRRFGLPTVAVVGYTNAGKSSLTNRLTGSAELVENALFATLDTAVRRARAKDGRLYAYVDTVGFVRRLPTQLIEAFKSTLEEVGEADLILHVVDGSHPDPFSQIDAVNEVLSDIEGVGNIPVVIAFNKADMMDEAARERIAALAPEAHIVSAATGEGIEALRTQVESMLPTPNVHVSALLPYTAGSLLSRVREYGKVESVEYRGDGVMLEAEVDGVLAAQIVEQSIG</sequence>
<dbReference type="NCBIfam" id="TIGR03156">
    <property type="entry name" value="GTP_HflX"/>
    <property type="match status" value="1"/>
</dbReference>
<organism evidence="10 11">
    <name type="scientific">Bifidobacterium pullorum</name>
    <dbReference type="NCBI Taxonomy" id="78448"/>
    <lineage>
        <taxon>Bacteria</taxon>
        <taxon>Bacillati</taxon>
        <taxon>Actinomycetota</taxon>
        <taxon>Actinomycetes</taxon>
        <taxon>Bifidobacteriales</taxon>
        <taxon>Bifidobacteriaceae</taxon>
        <taxon>Bifidobacterium</taxon>
    </lineage>
</organism>
<evidence type="ECO:0000256" key="3">
    <source>
        <dbReference type="ARBA" id="ARBA00022741"/>
    </source>
</evidence>
<feature type="domain" description="Hflx-type G" evidence="9">
    <location>
        <begin position="290"/>
        <end position="456"/>
    </location>
</feature>
<dbReference type="InterPro" id="IPR042108">
    <property type="entry name" value="GTPase_HflX_N_sf"/>
</dbReference>